<gene>
    <name evidence="1" type="ORF">EJD98_25580</name>
</gene>
<sequence>MDNLDVFRDFAAQIPDELSLSRDIIERRIDNPAAPPQTPDQQMTDLLQAFNRLQTAHLQLVEFVLKGR</sequence>
<keyword evidence="2" id="KW-1185">Reference proteome</keyword>
<dbReference type="EMBL" id="RWKA01000018">
    <property type="protein sequence ID" value="TGB37921.1"/>
    <property type="molecule type" value="Genomic_DNA"/>
</dbReference>
<accession>A0A4Z0HHS1</accession>
<protein>
    <submittedName>
        <fullName evidence="1">Uncharacterized protein</fullName>
    </submittedName>
</protein>
<dbReference type="RefSeq" id="WP_135361644.1">
    <property type="nucleotide sequence ID" value="NZ_RWJZ01000016.1"/>
</dbReference>
<reference evidence="1 2" key="1">
    <citation type="submission" date="2018-12" db="EMBL/GenBank/DDBJ databases">
        <title>Draft genome sequences of Mycolicibacterium peregrinum isolated from a pig with lymphadenitis and from soil on the same Japanese pig farm.</title>
        <authorList>
            <person name="Komatsu T."/>
            <person name="Ohya K."/>
            <person name="Sawai K."/>
            <person name="Odoi J.O."/>
            <person name="Otsu K."/>
            <person name="Ota A."/>
            <person name="Ito T."/>
            <person name="Kawai M."/>
            <person name="Maruyama F."/>
        </authorList>
    </citation>
    <scope>NUCLEOTIDE SEQUENCE [LARGE SCALE GENOMIC DNA]</scope>
    <source>
        <strain evidence="1 2">138</strain>
    </source>
</reference>
<proteinExistence type="predicted"/>
<evidence type="ECO:0000313" key="2">
    <source>
        <dbReference type="Proteomes" id="UP000297792"/>
    </source>
</evidence>
<dbReference type="Proteomes" id="UP000297792">
    <property type="component" value="Unassembled WGS sequence"/>
</dbReference>
<comment type="caution">
    <text evidence="1">The sequence shown here is derived from an EMBL/GenBank/DDBJ whole genome shotgun (WGS) entry which is preliminary data.</text>
</comment>
<dbReference type="AlphaFoldDB" id="A0A4Z0HHS1"/>
<organism evidence="1 2">
    <name type="scientific">Mycolicibacterium peregrinum</name>
    <name type="common">Mycobacterium peregrinum</name>
    <dbReference type="NCBI Taxonomy" id="43304"/>
    <lineage>
        <taxon>Bacteria</taxon>
        <taxon>Bacillati</taxon>
        <taxon>Actinomycetota</taxon>
        <taxon>Actinomycetes</taxon>
        <taxon>Mycobacteriales</taxon>
        <taxon>Mycobacteriaceae</taxon>
        <taxon>Mycolicibacterium</taxon>
    </lineage>
</organism>
<evidence type="ECO:0000313" key="1">
    <source>
        <dbReference type="EMBL" id="TGB37921.1"/>
    </source>
</evidence>
<name>A0A4Z0HHS1_MYCPR</name>